<comment type="subcellular location">
    <subcellularLocation>
        <location evidence="1">Nucleus</location>
        <location evidence="1">Nucleolus</location>
    </subcellularLocation>
</comment>
<feature type="compositionally biased region" description="Basic residues" evidence="4">
    <location>
        <begin position="356"/>
        <end position="368"/>
    </location>
</feature>
<feature type="region of interest" description="Disordered" evidence="4">
    <location>
        <begin position="356"/>
        <end position="476"/>
    </location>
</feature>
<feature type="compositionally biased region" description="Basic residues" evidence="4">
    <location>
        <begin position="399"/>
        <end position="409"/>
    </location>
</feature>
<reference evidence="5" key="2">
    <citation type="submission" date="2014-06" db="EMBL/GenBank/DDBJ databases">
        <title>The complete genome of Blastobotrys (Arxula) adeninivorans LS3 - a yeast of biotechnological interest.</title>
        <authorList>
            <person name="Kunze G."/>
            <person name="Gaillardin C."/>
            <person name="Czernicka M."/>
            <person name="Durrens P."/>
            <person name="Martin T."/>
            <person name="Boer E."/>
            <person name="Gabaldon T."/>
            <person name="Cruz J."/>
            <person name="Talla E."/>
            <person name="Marck C."/>
            <person name="Goffeau A."/>
            <person name="Barbe V."/>
            <person name="Baret P."/>
            <person name="Baronian K."/>
            <person name="Beier S."/>
            <person name="Bleykasten C."/>
            <person name="Bode R."/>
            <person name="Casaregola S."/>
            <person name="Despons L."/>
            <person name="Fairhead C."/>
            <person name="Giersberg M."/>
            <person name="Gierski P."/>
            <person name="Hahnel U."/>
            <person name="Hartmann A."/>
            <person name="Jankowska D."/>
            <person name="Jubin C."/>
            <person name="Jung P."/>
            <person name="Lafontaine I."/>
            <person name="Leh-Louis V."/>
            <person name="Lemaire M."/>
            <person name="Marcet-Houben M."/>
            <person name="Mascher M."/>
            <person name="Morel G."/>
            <person name="Richard G.-F."/>
            <person name="Riechen J."/>
            <person name="Sacerdot C."/>
            <person name="Sarkar A."/>
            <person name="Savel G."/>
            <person name="Schacherer J."/>
            <person name="Sherman D."/>
            <person name="Straub M.-L."/>
            <person name="Stein N."/>
            <person name="Thierry A."/>
            <person name="Trautwein-Schult A."/>
            <person name="Westhof E."/>
            <person name="Worch S."/>
            <person name="Dujon B."/>
            <person name="Souciet J.-L."/>
            <person name="Wincker P."/>
            <person name="Scholz U."/>
            <person name="Neuveglise N."/>
        </authorList>
    </citation>
    <scope>NUCLEOTIDE SEQUENCE</scope>
    <source>
        <strain evidence="5">LS3</strain>
    </source>
</reference>
<organism evidence="5">
    <name type="scientific">Blastobotrys adeninivorans</name>
    <name type="common">Yeast</name>
    <name type="synonym">Arxula adeninivorans</name>
    <dbReference type="NCBI Taxonomy" id="409370"/>
    <lineage>
        <taxon>Eukaryota</taxon>
        <taxon>Fungi</taxon>
        <taxon>Dikarya</taxon>
        <taxon>Ascomycota</taxon>
        <taxon>Saccharomycotina</taxon>
        <taxon>Dipodascomycetes</taxon>
        <taxon>Dipodascales</taxon>
        <taxon>Trichomonascaceae</taxon>
        <taxon>Blastobotrys</taxon>
    </lineage>
</organism>
<sequence>MPRKSGKRGRKSQEPKNSRVKHTQNALNAFDIAEDEVDDAPFGKIDISEGEDEDGSKRDYLSGEVRPEDDEEIDSDEAFGSDEDELDFMASHDRKNRKNKRSNEQDDDEEYDSIDESELLPLSEIWDRDDQDNASSSDGDSGESDNEDNESELSFSDEDDDVADEEQLNKLRAKINAMDQSLSSKKQRLQINNAQESEFALPTGGQKLSLADLTSSVSDPMIDTNTGKSLSIPLPKRIQQRHDRSAAFGLAKDELDKWNDTVKANREAEHLQFPMNAPPQVQKPTPHSEVKPSTELESKVQNLLEQSALADEKSLSTFEELAPSKLSMEEVKKRRNELRLMRELLFREEQKAKRIKKIKSKQYRKIHKRERERLQALNESEDEDSEDHDRRRAQERMSLKHKNTGKWARRMVSQGFTKDQETRAEMEEMLRRGEDLRKKIHGSDSESEDDTTFLNREDDSDNDGSDNENKKGILGMKFMRDAEAAKKRQNQEDIEALRNGDFTGFEDLEESNGATNTVINAGRRTFKPGTADVQEEVIEALQQAREDQLEDEEDSVKSRLSKAHAKSTRVAPSESVPQSKSKASSKDKDDEEEEENPWAQLDDNAPVQKKSKTSVVDGQSSKTEKNQLKVKKQRGKSSATVNSDNVMLDMNETLQMVDALGSDGEQEQTTSDASMVRAKKLMSFEQKDLVKRAFAGDDVVDEFQEEKRRRVADEGDKEVDVTIPGWGSWGGTGTKQRKKFTKKVDGIKADKRKDAKLQNVIINEKVNKKLSKYTSSAVPFPYENREQYELSLRMPMGQEWASKATHQKLTKPRVIVKQGTVIDPIKAPFK</sequence>
<gene>
    <name evidence="5" type="ORF">GNLVRS02_ARAD1A04532g</name>
</gene>
<feature type="region of interest" description="Disordered" evidence="4">
    <location>
        <begin position="1"/>
        <end position="171"/>
    </location>
</feature>
<protein>
    <submittedName>
        <fullName evidence="5">ARAD1A04532p</fullName>
    </submittedName>
</protein>
<accession>A0A060SXK3</accession>
<feature type="compositionally biased region" description="Basic and acidic residues" evidence="4">
    <location>
        <begin position="286"/>
        <end position="295"/>
    </location>
</feature>
<dbReference type="PANTHER" id="PTHR14150:SF12">
    <property type="entry name" value="U3 SMALL NUCLEOLAR RNA-ASSOCIATED PROTEIN 14 HOMOLOG A"/>
    <property type="match status" value="1"/>
</dbReference>
<feature type="region of interest" description="Disordered" evidence="4">
    <location>
        <begin position="503"/>
        <end position="647"/>
    </location>
</feature>
<feature type="compositionally biased region" description="Polar residues" evidence="4">
    <location>
        <begin position="217"/>
        <end position="229"/>
    </location>
</feature>
<dbReference type="InterPro" id="IPR006709">
    <property type="entry name" value="SSU_processome_Utp14"/>
</dbReference>
<dbReference type="GO" id="GO:0006364">
    <property type="term" value="P:rRNA processing"/>
    <property type="evidence" value="ECO:0007669"/>
    <property type="project" value="InterPro"/>
</dbReference>
<feature type="compositionally biased region" description="Acidic residues" evidence="4">
    <location>
        <begin position="140"/>
        <end position="166"/>
    </location>
</feature>
<evidence type="ECO:0000256" key="1">
    <source>
        <dbReference type="ARBA" id="ARBA00004604"/>
    </source>
</evidence>
<keyword evidence="2" id="KW-0597">Phosphoprotein</keyword>
<dbReference type="PANTHER" id="PTHR14150">
    <property type="entry name" value="U3 SMALL NUCLEOLAR RNA-ASSOCIATED PROTEIN 14"/>
    <property type="match status" value="1"/>
</dbReference>
<evidence type="ECO:0000256" key="4">
    <source>
        <dbReference type="SAM" id="MobiDB-lite"/>
    </source>
</evidence>
<dbReference type="Pfam" id="PF04615">
    <property type="entry name" value="Utp14"/>
    <property type="match status" value="1"/>
</dbReference>
<feature type="compositionally biased region" description="Basic and acidic residues" evidence="4">
    <location>
        <begin position="418"/>
        <end position="444"/>
    </location>
</feature>
<feature type="compositionally biased region" description="Acidic residues" evidence="4">
    <location>
        <begin position="67"/>
        <end position="87"/>
    </location>
</feature>
<keyword evidence="3" id="KW-0539">Nucleus</keyword>
<dbReference type="EMBL" id="HG937691">
    <property type="protein sequence ID" value="CDP33224.1"/>
    <property type="molecule type" value="Genomic_DNA"/>
</dbReference>
<name>A0A060SXK3_BLAAD</name>
<evidence type="ECO:0000256" key="3">
    <source>
        <dbReference type="ARBA" id="ARBA00023242"/>
    </source>
</evidence>
<feature type="region of interest" description="Disordered" evidence="4">
    <location>
        <begin position="217"/>
        <end position="238"/>
    </location>
</feature>
<evidence type="ECO:0000313" key="5">
    <source>
        <dbReference type="EMBL" id="CDP33224.1"/>
    </source>
</evidence>
<evidence type="ECO:0000256" key="2">
    <source>
        <dbReference type="ARBA" id="ARBA00022553"/>
    </source>
</evidence>
<dbReference type="PhylomeDB" id="A0A060SXK3"/>
<proteinExistence type="predicted"/>
<feature type="compositionally biased region" description="Basic and acidic residues" evidence="4">
    <location>
        <begin position="387"/>
        <end position="398"/>
    </location>
</feature>
<feature type="compositionally biased region" description="Basic residues" evidence="4">
    <location>
        <begin position="1"/>
        <end position="10"/>
    </location>
</feature>
<feature type="compositionally biased region" description="Acidic residues" evidence="4">
    <location>
        <begin position="105"/>
        <end position="118"/>
    </location>
</feature>
<feature type="compositionally biased region" description="Polar residues" evidence="4">
    <location>
        <begin position="636"/>
        <end position="645"/>
    </location>
</feature>
<reference evidence="5" key="1">
    <citation type="submission" date="2014-02" db="EMBL/GenBank/DDBJ databases">
        <authorList>
            <person name="Genoscope - CEA"/>
        </authorList>
    </citation>
    <scope>NUCLEOTIDE SEQUENCE</scope>
    <source>
        <strain evidence="5">LS3</strain>
    </source>
</reference>
<dbReference type="GO" id="GO:0032040">
    <property type="term" value="C:small-subunit processome"/>
    <property type="evidence" value="ECO:0007669"/>
    <property type="project" value="InterPro"/>
</dbReference>
<dbReference type="AlphaFoldDB" id="A0A060SXK3"/>
<feature type="region of interest" description="Disordered" evidence="4">
    <location>
        <begin position="270"/>
        <end position="295"/>
    </location>
</feature>